<proteinExistence type="predicted"/>
<keyword evidence="3" id="KW-0159">Chromosome partition</keyword>
<evidence type="ECO:0000256" key="3">
    <source>
        <dbReference type="ARBA" id="ARBA00022829"/>
    </source>
</evidence>
<dbReference type="Gene3D" id="1.10.10.10">
    <property type="entry name" value="Winged helix-like DNA-binding domain superfamily/Winged helix DNA-binding domain"/>
    <property type="match status" value="2"/>
</dbReference>
<organism evidence="5 6">
    <name type="scientific">Thermosipho ferrireducens</name>
    <dbReference type="NCBI Taxonomy" id="2571116"/>
    <lineage>
        <taxon>Bacteria</taxon>
        <taxon>Thermotogati</taxon>
        <taxon>Thermotogota</taxon>
        <taxon>Thermotogae</taxon>
        <taxon>Thermotogales</taxon>
        <taxon>Fervidobacteriaceae</taxon>
        <taxon>Thermosipho</taxon>
    </lineage>
</organism>
<accession>A0ABX7S837</accession>
<keyword evidence="1" id="KW-0963">Cytoplasm</keyword>
<dbReference type="EMBL" id="CP071446">
    <property type="protein sequence ID" value="QTA38757.1"/>
    <property type="molecule type" value="Genomic_DNA"/>
</dbReference>
<dbReference type="InterPro" id="IPR036388">
    <property type="entry name" value="WH-like_DNA-bd_sf"/>
</dbReference>
<sequence>MDKKLIAMVEAIIFASRGIEMEKVRQLVDCDFDTLDRVIRIIQEKYKDEAHGIELKIIDGFLRFYAKKDYAKILSKVVKRRSLHSLTESQLEIVLLLASNKKMTKSELDNFRGKDSYAILKQLLSNGVVKRRKKGRSYIYSLTETFRDETMIDDILSDIGGVVFDSSGSKVSFQKNNGER</sequence>
<evidence type="ECO:0000256" key="4">
    <source>
        <dbReference type="ARBA" id="ARBA00023306"/>
    </source>
</evidence>
<dbReference type="Pfam" id="PF04079">
    <property type="entry name" value="SMC_ScpB"/>
    <property type="match status" value="1"/>
</dbReference>
<keyword evidence="4" id="KW-0131">Cell cycle</keyword>
<keyword evidence="6" id="KW-1185">Reference proteome</keyword>
<dbReference type="SUPFAM" id="SSF46785">
    <property type="entry name" value="Winged helix' DNA-binding domain"/>
    <property type="match status" value="2"/>
</dbReference>
<evidence type="ECO:0000313" key="6">
    <source>
        <dbReference type="Proteomes" id="UP000671862"/>
    </source>
</evidence>
<dbReference type="InterPro" id="IPR036390">
    <property type="entry name" value="WH_DNA-bd_sf"/>
</dbReference>
<dbReference type="RefSeq" id="WP_207567474.1">
    <property type="nucleotide sequence ID" value="NZ_CP071446.1"/>
</dbReference>
<evidence type="ECO:0000256" key="1">
    <source>
        <dbReference type="ARBA" id="ARBA00022490"/>
    </source>
</evidence>
<dbReference type="InterPro" id="IPR005234">
    <property type="entry name" value="ScpB_csome_segregation"/>
</dbReference>
<evidence type="ECO:0000313" key="5">
    <source>
        <dbReference type="EMBL" id="QTA38757.1"/>
    </source>
</evidence>
<protein>
    <submittedName>
        <fullName evidence="5">SMC-Scp complex subunit ScpB</fullName>
    </submittedName>
</protein>
<keyword evidence="2" id="KW-0132">Cell division</keyword>
<evidence type="ECO:0000256" key="2">
    <source>
        <dbReference type="ARBA" id="ARBA00022618"/>
    </source>
</evidence>
<gene>
    <name evidence="5" type="ORF">JYK00_04415</name>
</gene>
<dbReference type="PANTHER" id="PTHR34298">
    <property type="entry name" value="SEGREGATION AND CONDENSATION PROTEIN B"/>
    <property type="match status" value="1"/>
</dbReference>
<dbReference type="PANTHER" id="PTHR34298:SF2">
    <property type="entry name" value="SEGREGATION AND CONDENSATION PROTEIN B"/>
    <property type="match status" value="1"/>
</dbReference>
<name>A0ABX7S837_9BACT</name>
<dbReference type="Proteomes" id="UP000671862">
    <property type="component" value="Chromosome"/>
</dbReference>
<reference evidence="5 6" key="1">
    <citation type="submission" date="2021-03" db="EMBL/GenBank/DDBJ databases">
        <title>Thermosipho ferrireducens sp.nov., an anaerobic thermophilic iron-reducing bacterium isolated from a deep-sea hydrothermal sulfide deposits.</title>
        <authorList>
            <person name="Zeng X."/>
            <person name="Chen Y."/>
            <person name="Shao Z."/>
        </authorList>
    </citation>
    <scope>NUCLEOTIDE SEQUENCE [LARGE SCALE GENOMIC DNA]</scope>
    <source>
        <strain evidence="5 6">JL129W03</strain>
    </source>
</reference>